<organism evidence="4 5">
    <name type="scientific">Candidatus Nephthysia bennettiae</name>
    <dbReference type="NCBI Taxonomy" id="3127016"/>
    <lineage>
        <taxon>Bacteria</taxon>
        <taxon>Bacillati</taxon>
        <taxon>Candidatus Dormiibacterota</taxon>
        <taxon>Candidatus Dormibacteria</taxon>
        <taxon>Candidatus Dormibacterales</taxon>
        <taxon>Candidatus Dormibacteraceae</taxon>
        <taxon>Candidatus Nephthysia</taxon>
    </lineage>
</organism>
<accession>A0A934K112</accession>
<dbReference type="NCBIfam" id="NF005559">
    <property type="entry name" value="PRK07231.1"/>
    <property type="match status" value="1"/>
</dbReference>
<dbReference type="PRINTS" id="PR00080">
    <property type="entry name" value="SDRFAMILY"/>
</dbReference>
<dbReference type="EMBL" id="JAEKNR010000116">
    <property type="protein sequence ID" value="MBJ7598542.1"/>
    <property type="molecule type" value="Genomic_DNA"/>
</dbReference>
<dbReference type="InterPro" id="IPR036291">
    <property type="entry name" value="NAD(P)-bd_dom_sf"/>
</dbReference>
<dbReference type="PROSITE" id="PS00061">
    <property type="entry name" value="ADH_SHORT"/>
    <property type="match status" value="1"/>
</dbReference>
<dbReference type="SMART" id="SM00822">
    <property type="entry name" value="PKS_KR"/>
    <property type="match status" value="1"/>
</dbReference>
<evidence type="ECO:0000256" key="2">
    <source>
        <dbReference type="ARBA" id="ARBA00023002"/>
    </source>
</evidence>
<dbReference type="Pfam" id="PF13561">
    <property type="entry name" value="adh_short_C2"/>
    <property type="match status" value="1"/>
</dbReference>
<dbReference type="AlphaFoldDB" id="A0A934K112"/>
<dbReference type="GO" id="GO:0047936">
    <property type="term" value="F:glucose 1-dehydrogenase [NAD(P)+] activity"/>
    <property type="evidence" value="ECO:0007669"/>
    <property type="project" value="UniProtKB-EC"/>
</dbReference>
<reference evidence="4" key="1">
    <citation type="submission" date="2020-10" db="EMBL/GenBank/DDBJ databases">
        <title>Ca. Dormibacterota MAGs.</title>
        <authorList>
            <person name="Montgomery K."/>
        </authorList>
    </citation>
    <scope>NUCLEOTIDE SEQUENCE [LARGE SCALE GENOMIC DNA]</scope>
    <source>
        <strain evidence="4">SC8812_S17_10</strain>
    </source>
</reference>
<evidence type="ECO:0000313" key="4">
    <source>
        <dbReference type="EMBL" id="MBJ7598542.1"/>
    </source>
</evidence>
<dbReference type="PANTHER" id="PTHR43639:SF1">
    <property type="entry name" value="SHORT-CHAIN DEHYDROGENASE_REDUCTASE FAMILY PROTEIN"/>
    <property type="match status" value="1"/>
</dbReference>
<dbReference type="FunFam" id="3.40.50.720:FF:000084">
    <property type="entry name" value="Short-chain dehydrogenase reductase"/>
    <property type="match status" value="1"/>
</dbReference>
<name>A0A934K112_9BACT</name>
<dbReference type="SUPFAM" id="SSF51735">
    <property type="entry name" value="NAD(P)-binding Rossmann-fold domains"/>
    <property type="match status" value="1"/>
</dbReference>
<dbReference type="Proteomes" id="UP000612893">
    <property type="component" value="Unassembled WGS sequence"/>
</dbReference>
<gene>
    <name evidence="4" type="ORF">JF922_10720</name>
</gene>
<protein>
    <submittedName>
        <fullName evidence="4">Glucose 1-dehydrogenase</fullName>
        <ecNumber evidence="4">1.1.1.47</ecNumber>
    </submittedName>
</protein>
<comment type="similarity">
    <text evidence="1">Belongs to the short-chain dehydrogenases/reductases (SDR) family.</text>
</comment>
<dbReference type="EC" id="1.1.1.47" evidence="4"/>
<dbReference type="InterPro" id="IPR020904">
    <property type="entry name" value="Sc_DH/Rdtase_CS"/>
</dbReference>
<dbReference type="InterPro" id="IPR002347">
    <property type="entry name" value="SDR_fam"/>
</dbReference>
<evidence type="ECO:0000256" key="1">
    <source>
        <dbReference type="ARBA" id="ARBA00006484"/>
    </source>
</evidence>
<dbReference type="InterPro" id="IPR057326">
    <property type="entry name" value="KR_dom"/>
</dbReference>
<dbReference type="PRINTS" id="PR00081">
    <property type="entry name" value="GDHRDH"/>
</dbReference>
<keyword evidence="2 4" id="KW-0560">Oxidoreductase</keyword>
<dbReference type="Gene3D" id="3.40.50.720">
    <property type="entry name" value="NAD(P)-binding Rossmann-like Domain"/>
    <property type="match status" value="1"/>
</dbReference>
<dbReference type="PANTHER" id="PTHR43639">
    <property type="entry name" value="OXIDOREDUCTASE, SHORT-CHAIN DEHYDROGENASE/REDUCTASE FAMILY (AFU_ORTHOLOGUE AFUA_5G02870)"/>
    <property type="match status" value="1"/>
</dbReference>
<sequence length="255" mass="27027">MRGKDDLNGRTAIVTGAGSGIGHAIAERFGGAGAAVCVNYLDHEDEAQALAARLPRAIAVKADVSNAAEVEEMVGRTRDQFGSVDVLVNNAGIEKETPFLDLDEETWDRILAVNLKGAFLCARAAARLMRDSGRGGSIVNVSSIHEDLPFPGFAPYCAAKGGLRMLMRDIAVELAPHRIRVNNVAPGAIATPINEPTLKDPEKLAKLKSIIPLARVGKPEEVAEVALFLASEASSYVTGSTYYVDGGMIRYAAPL</sequence>
<feature type="domain" description="Ketoreductase" evidence="3">
    <location>
        <begin position="10"/>
        <end position="187"/>
    </location>
</feature>
<keyword evidence="5" id="KW-1185">Reference proteome</keyword>
<evidence type="ECO:0000313" key="5">
    <source>
        <dbReference type="Proteomes" id="UP000612893"/>
    </source>
</evidence>
<proteinExistence type="inferred from homology"/>
<comment type="caution">
    <text evidence="4">The sequence shown here is derived from an EMBL/GenBank/DDBJ whole genome shotgun (WGS) entry which is preliminary data.</text>
</comment>
<evidence type="ECO:0000259" key="3">
    <source>
        <dbReference type="SMART" id="SM00822"/>
    </source>
</evidence>